<keyword evidence="8" id="KW-1185">Reference proteome</keyword>
<evidence type="ECO:0000259" key="5">
    <source>
        <dbReference type="SMART" id="SM01382"/>
    </source>
</evidence>
<evidence type="ECO:0000256" key="3">
    <source>
        <dbReference type="ARBA" id="ARBA00023274"/>
    </source>
</evidence>
<dbReference type="InterPro" id="IPR022669">
    <property type="entry name" value="Ribosomal_uL2_C"/>
</dbReference>
<dbReference type="InterPro" id="IPR002171">
    <property type="entry name" value="Ribosomal_uL2"/>
</dbReference>
<evidence type="ECO:0000256" key="4">
    <source>
        <dbReference type="SAM" id="MobiDB-lite"/>
    </source>
</evidence>
<feature type="domain" description="Large ribosomal subunit protein uL2 RNA-binding" evidence="6">
    <location>
        <begin position="110"/>
        <end position="186"/>
    </location>
</feature>
<dbReference type="GO" id="GO:0003723">
    <property type="term" value="F:RNA binding"/>
    <property type="evidence" value="ECO:0007669"/>
    <property type="project" value="InterPro"/>
</dbReference>
<dbReference type="SMART" id="SM01382">
    <property type="entry name" value="Ribosomal_L2_C"/>
    <property type="match status" value="1"/>
</dbReference>
<dbReference type="Gene3D" id="2.30.30.30">
    <property type="match status" value="1"/>
</dbReference>
<dbReference type="GO" id="GO:0005762">
    <property type="term" value="C:mitochondrial large ribosomal subunit"/>
    <property type="evidence" value="ECO:0007669"/>
    <property type="project" value="TreeGrafter"/>
</dbReference>
<evidence type="ECO:0008006" key="9">
    <source>
        <dbReference type="Google" id="ProtNLM"/>
    </source>
</evidence>
<dbReference type="EMBL" id="CAUJNA010003259">
    <property type="protein sequence ID" value="CAJ1397204.1"/>
    <property type="molecule type" value="Genomic_DNA"/>
</dbReference>
<dbReference type="PANTHER" id="PTHR13691">
    <property type="entry name" value="RIBOSOMAL PROTEIN L2"/>
    <property type="match status" value="1"/>
</dbReference>
<dbReference type="Proteomes" id="UP001178507">
    <property type="component" value="Unassembled WGS sequence"/>
</dbReference>
<organism evidence="7 8">
    <name type="scientific">Effrenium voratum</name>
    <dbReference type="NCBI Taxonomy" id="2562239"/>
    <lineage>
        <taxon>Eukaryota</taxon>
        <taxon>Sar</taxon>
        <taxon>Alveolata</taxon>
        <taxon>Dinophyceae</taxon>
        <taxon>Suessiales</taxon>
        <taxon>Symbiodiniaceae</taxon>
        <taxon>Effrenium</taxon>
    </lineage>
</organism>
<dbReference type="FunFam" id="4.10.950.10:FF:000003">
    <property type="entry name" value="50S ribosomal protein L2"/>
    <property type="match status" value="1"/>
</dbReference>
<dbReference type="Gene3D" id="2.40.50.140">
    <property type="entry name" value="Nucleic acid-binding proteins"/>
    <property type="match status" value="1"/>
</dbReference>
<dbReference type="Pfam" id="PF00181">
    <property type="entry name" value="Ribosomal_L2_N"/>
    <property type="match status" value="1"/>
</dbReference>
<dbReference type="InterPro" id="IPR008991">
    <property type="entry name" value="Translation_prot_SH3-like_sf"/>
</dbReference>
<keyword evidence="3" id="KW-0687">Ribonucleoprotein</keyword>
<reference evidence="7" key="1">
    <citation type="submission" date="2023-08" db="EMBL/GenBank/DDBJ databases">
        <authorList>
            <person name="Chen Y."/>
            <person name="Shah S."/>
            <person name="Dougan E. K."/>
            <person name="Thang M."/>
            <person name="Chan C."/>
        </authorList>
    </citation>
    <scope>NUCLEOTIDE SEQUENCE</scope>
</reference>
<sequence>MWCRRFASILQRPGLGPGAPLLARQPDISASQLACRWSGSYSRIMKRNRPPYIDFETGFPKEELPKQSVIAAFTLAKQQKLEKLLEATPQKTFRGRVIKGLSTGRKRHSGRNDVGRITTRHREGGCKQRLRFVDFKRARRDIPATVLRIEYAPDRSSHIALVQYEDGVLSYILAPLTLRPGDQVLSSETANIVPGNSLPLRHIPVGSIIHNIELRPGAGGQFIRAAGTFATIITKDPRFATIKLRSTEIRKFPLECWASIGQLSHLERAMRFKGKAGVNRWLGWRPSVRGTAMDPHKHPHGGGTSAKHTKRPPVSPWGIERTGYKTRSPLKPLGLIVRRKLPGKMQKKFGIAS</sequence>
<dbReference type="SUPFAM" id="SSF50249">
    <property type="entry name" value="Nucleic acid-binding proteins"/>
    <property type="match status" value="1"/>
</dbReference>
<dbReference type="SMART" id="SM01383">
    <property type="entry name" value="Ribosomal_L2"/>
    <property type="match status" value="1"/>
</dbReference>
<feature type="domain" description="Large ribosomal subunit protein uL2 C-terminal" evidence="5">
    <location>
        <begin position="192"/>
        <end position="320"/>
    </location>
</feature>
<evidence type="ECO:0000256" key="2">
    <source>
        <dbReference type="ARBA" id="ARBA00022980"/>
    </source>
</evidence>
<dbReference type="InterPro" id="IPR014726">
    <property type="entry name" value="Ribosomal_uL2_dom3"/>
</dbReference>
<evidence type="ECO:0000256" key="1">
    <source>
        <dbReference type="ARBA" id="ARBA00005636"/>
    </source>
</evidence>
<feature type="region of interest" description="Disordered" evidence="4">
    <location>
        <begin position="290"/>
        <end position="323"/>
    </location>
</feature>
<gene>
    <name evidence="7" type="ORF">EVOR1521_LOCUS21268</name>
</gene>
<evidence type="ECO:0000313" key="8">
    <source>
        <dbReference type="Proteomes" id="UP001178507"/>
    </source>
</evidence>
<evidence type="ECO:0000313" key="7">
    <source>
        <dbReference type="EMBL" id="CAJ1397204.1"/>
    </source>
</evidence>
<comment type="caution">
    <text evidence="7">The sequence shown here is derived from an EMBL/GenBank/DDBJ whole genome shotgun (WGS) entry which is preliminary data.</text>
</comment>
<dbReference type="GO" id="GO:0003735">
    <property type="term" value="F:structural constituent of ribosome"/>
    <property type="evidence" value="ECO:0007669"/>
    <property type="project" value="InterPro"/>
</dbReference>
<dbReference type="Gene3D" id="4.10.950.10">
    <property type="entry name" value="Ribosomal protein L2, domain 3"/>
    <property type="match status" value="1"/>
</dbReference>
<dbReference type="InterPro" id="IPR014722">
    <property type="entry name" value="Rib_uL2_dom2"/>
</dbReference>
<dbReference type="AlphaFoldDB" id="A0AA36N935"/>
<dbReference type="SUPFAM" id="SSF50104">
    <property type="entry name" value="Translation proteins SH3-like domain"/>
    <property type="match status" value="1"/>
</dbReference>
<dbReference type="PANTHER" id="PTHR13691:SF5">
    <property type="entry name" value="LARGE RIBOSOMAL SUBUNIT PROTEIN UL2M"/>
    <property type="match status" value="1"/>
</dbReference>
<dbReference type="GO" id="GO:0016740">
    <property type="term" value="F:transferase activity"/>
    <property type="evidence" value="ECO:0007669"/>
    <property type="project" value="InterPro"/>
</dbReference>
<dbReference type="NCBIfam" id="TIGR01171">
    <property type="entry name" value="rplB_bact"/>
    <property type="match status" value="1"/>
</dbReference>
<proteinExistence type="inferred from homology"/>
<evidence type="ECO:0000259" key="6">
    <source>
        <dbReference type="SMART" id="SM01383"/>
    </source>
</evidence>
<dbReference type="InterPro" id="IPR022666">
    <property type="entry name" value="Ribosomal_uL2_RNA-bd_dom"/>
</dbReference>
<name>A0AA36N935_9DINO</name>
<dbReference type="GO" id="GO:0032543">
    <property type="term" value="P:mitochondrial translation"/>
    <property type="evidence" value="ECO:0007669"/>
    <property type="project" value="TreeGrafter"/>
</dbReference>
<dbReference type="InterPro" id="IPR005880">
    <property type="entry name" value="Ribosomal_uL2_bac/org-type"/>
</dbReference>
<dbReference type="Pfam" id="PF03947">
    <property type="entry name" value="Ribosomal_L2_C"/>
    <property type="match status" value="1"/>
</dbReference>
<keyword evidence="2" id="KW-0689">Ribosomal protein</keyword>
<dbReference type="InterPro" id="IPR012340">
    <property type="entry name" value="NA-bd_OB-fold"/>
</dbReference>
<comment type="similarity">
    <text evidence="1">Belongs to the universal ribosomal protein uL2 family.</text>
</comment>
<accession>A0AA36N935</accession>
<dbReference type="FunFam" id="2.30.30.30:FF:000001">
    <property type="entry name" value="50S ribosomal protein L2"/>
    <property type="match status" value="1"/>
</dbReference>
<protein>
    <recommendedName>
        <fullName evidence="9">Ribosomal protein L2</fullName>
    </recommendedName>
</protein>